<proteinExistence type="predicted"/>
<reference evidence="1 2" key="1">
    <citation type="journal article" date="2013" name="Curr. Biol.">
        <title>Shared signatures of parasitism and phylogenomics unite Cryptomycota and microsporidia.</title>
        <authorList>
            <person name="James T.Y."/>
            <person name="Pelin A."/>
            <person name="Bonen L."/>
            <person name="Ahrendt S."/>
            <person name="Sain D."/>
            <person name="Corradi N."/>
            <person name="Stajich J.E."/>
        </authorList>
    </citation>
    <scope>NUCLEOTIDE SEQUENCE [LARGE SCALE GENOMIC DNA]</scope>
    <source>
        <strain evidence="1 2">CSF55</strain>
    </source>
</reference>
<name>A0A075B084_ROZAC</name>
<dbReference type="HOGENOM" id="CLU_2639468_0_0_1"/>
<dbReference type="Proteomes" id="UP000030755">
    <property type="component" value="Unassembled WGS sequence"/>
</dbReference>
<accession>A0A075B084</accession>
<sequence>MNTAKIFCLLTNNIDKSTNVQTIDSAFPLADIVKIIGLNNQKQIKELDIFEFDIFSIKYAAMMSKVQNITFPNALNQ</sequence>
<keyword evidence="2" id="KW-1185">Reference proteome</keyword>
<evidence type="ECO:0000313" key="2">
    <source>
        <dbReference type="Proteomes" id="UP000030755"/>
    </source>
</evidence>
<evidence type="ECO:0000313" key="1">
    <source>
        <dbReference type="EMBL" id="EPZ34369.1"/>
    </source>
</evidence>
<dbReference type="EMBL" id="KE560959">
    <property type="protein sequence ID" value="EPZ34369.1"/>
    <property type="molecule type" value="Genomic_DNA"/>
</dbReference>
<gene>
    <name evidence="1" type="ORF">O9G_000556</name>
</gene>
<protein>
    <submittedName>
        <fullName evidence="1">Uncharacterized protein</fullName>
    </submittedName>
</protein>
<dbReference type="AlphaFoldDB" id="A0A075B084"/>
<organism evidence="1 2">
    <name type="scientific">Rozella allomycis (strain CSF55)</name>
    <dbReference type="NCBI Taxonomy" id="988480"/>
    <lineage>
        <taxon>Eukaryota</taxon>
        <taxon>Fungi</taxon>
        <taxon>Fungi incertae sedis</taxon>
        <taxon>Cryptomycota</taxon>
        <taxon>Cryptomycota incertae sedis</taxon>
        <taxon>Rozella</taxon>
    </lineage>
</organism>